<comment type="caution">
    <text evidence="2">The sequence shown here is derived from an EMBL/GenBank/DDBJ whole genome shotgun (WGS) entry which is preliminary data.</text>
</comment>
<dbReference type="InterPro" id="IPR036047">
    <property type="entry name" value="F-box-like_dom_sf"/>
</dbReference>
<gene>
    <name evidence="2" type="ORF">A0H81_05560</name>
</gene>
<dbReference type="Gene3D" id="1.20.1280.50">
    <property type="match status" value="1"/>
</dbReference>
<evidence type="ECO:0000259" key="1">
    <source>
        <dbReference type="Pfam" id="PF12937"/>
    </source>
</evidence>
<proteinExistence type="predicted"/>
<dbReference type="OrthoDB" id="2803547at2759"/>
<reference evidence="2 3" key="1">
    <citation type="submission" date="2016-03" db="EMBL/GenBank/DDBJ databases">
        <title>Whole genome sequencing of Grifola frondosa 9006-11.</title>
        <authorList>
            <person name="Min B."/>
            <person name="Park H."/>
            <person name="Kim J.-G."/>
            <person name="Cho H."/>
            <person name="Oh Y.-L."/>
            <person name="Kong W.-S."/>
            <person name="Choi I.-G."/>
        </authorList>
    </citation>
    <scope>NUCLEOTIDE SEQUENCE [LARGE SCALE GENOMIC DNA]</scope>
    <source>
        <strain evidence="2 3">9006-11</strain>
    </source>
</reference>
<accession>A0A1C7MCX1</accession>
<sequence length="249" mass="28719">MDRWSTNLEDVPLQDLADALLRRVRKAAIIDASFLSIEMIHTLEYSLHSTLSVIRHIRNSRQYSMGLPPEILSTVFQLVPRKRRDKFSDNPAWEPSSVNTSDFVPLTHVCRQWRNVALSTPSLWRCISDHHPSAFLDRSLNIDLVATITQEPQEGHLIHDLLGSHGSRIREMHWLIPRYPPRLFPDVHLNFRAPQLKILTLQYDKVGSDSPAPPPFQGHTPQLEYPSLRNNLWLPQDDILSLTTFVFLT</sequence>
<organism evidence="2 3">
    <name type="scientific">Grifola frondosa</name>
    <name type="common">Maitake</name>
    <name type="synonym">Polyporus frondosus</name>
    <dbReference type="NCBI Taxonomy" id="5627"/>
    <lineage>
        <taxon>Eukaryota</taxon>
        <taxon>Fungi</taxon>
        <taxon>Dikarya</taxon>
        <taxon>Basidiomycota</taxon>
        <taxon>Agaricomycotina</taxon>
        <taxon>Agaricomycetes</taxon>
        <taxon>Polyporales</taxon>
        <taxon>Grifolaceae</taxon>
        <taxon>Grifola</taxon>
    </lineage>
</organism>
<dbReference type="Proteomes" id="UP000092993">
    <property type="component" value="Unassembled WGS sequence"/>
</dbReference>
<dbReference type="SUPFAM" id="SSF81383">
    <property type="entry name" value="F-box domain"/>
    <property type="match status" value="1"/>
</dbReference>
<dbReference type="AlphaFoldDB" id="A0A1C7MCX1"/>
<evidence type="ECO:0000313" key="2">
    <source>
        <dbReference type="EMBL" id="OBZ74755.1"/>
    </source>
</evidence>
<evidence type="ECO:0000313" key="3">
    <source>
        <dbReference type="Proteomes" id="UP000092993"/>
    </source>
</evidence>
<dbReference type="Pfam" id="PF12937">
    <property type="entry name" value="F-box-like"/>
    <property type="match status" value="1"/>
</dbReference>
<feature type="domain" description="F-box" evidence="1">
    <location>
        <begin position="67"/>
        <end position="128"/>
    </location>
</feature>
<dbReference type="InterPro" id="IPR001810">
    <property type="entry name" value="F-box_dom"/>
</dbReference>
<protein>
    <recommendedName>
        <fullName evidence="1">F-box domain-containing protein</fullName>
    </recommendedName>
</protein>
<name>A0A1C7MCX1_GRIFR</name>
<dbReference type="EMBL" id="LUGG01000005">
    <property type="protein sequence ID" value="OBZ74755.1"/>
    <property type="molecule type" value="Genomic_DNA"/>
</dbReference>
<keyword evidence="3" id="KW-1185">Reference proteome</keyword>